<sequence length="596" mass="67186">MCNTIFQVSLFVILVCNLILLNNANELDREHNIVQTKYGKIEGNTLVSRNKRTFYAFRGIPYAAPPTGDLRFRAPIPPKPWSNVRDAKKDGPICIQKNYLYSEHPPVEGKEDCLYLNVYTPKDKNTSLLPVMVFIHQGGFFGGTGNSDYLGPHYFMDKDVVLVTFNYRLAVFGLLCTNDEASPGNYALKDQVFALEWVKENIRNFGGDNNQVTIFGESAGAGSVHLHFFSPTTEGLFHRAVSESGSSLSLWARPTNQLQELVAKQQASFVNCSINNGSHAMVECLRQVDAVTLADSADLFKYFSTEPYAVYGPVTEKISLLNPKPYLSKDPLFLLQEGKFHRIPWITGVVSDEGILRVSPLLRNSTTREELKKNFDVYGPQMLGIALSVPEGDVMTVWKNVTSYFLQADNVNVSNPDSVQGFINLYSDRSFKYGSYQSALLHAWKGLNDVWFYNFNYRGEYSYGDVYAATKENINFTWGVCHTDDLLYLFTSPKLFTPLKSKKDLQMSEIMIQMWTDFAIKGDPSPTIGGATFKWRPLPNLSGQAVVKNSDLVYLDISGNHKSHDKIAFEIKNDFLTEQMLFWESLPLAENIDGLQ</sequence>
<evidence type="ECO:0000256" key="1">
    <source>
        <dbReference type="ARBA" id="ARBA00005964"/>
    </source>
</evidence>
<dbReference type="GO" id="GO:0052689">
    <property type="term" value="F:carboxylic ester hydrolase activity"/>
    <property type="evidence" value="ECO:0007669"/>
    <property type="project" value="UniProtKB-KW"/>
</dbReference>
<dbReference type="Pfam" id="PF00135">
    <property type="entry name" value="COesterase"/>
    <property type="match status" value="1"/>
</dbReference>
<gene>
    <name evidence="8" type="ORF">ILUMI_12402</name>
</gene>
<dbReference type="InterPro" id="IPR002018">
    <property type="entry name" value="CarbesteraseB"/>
</dbReference>
<keyword evidence="6" id="KW-0732">Signal</keyword>
<dbReference type="PANTHER" id="PTHR43142">
    <property type="entry name" value="CARBOXYLIC ESTER HYDROLASE"/>
    <property type="match status" value="1"/>
</dbReference>
<dbReference type="InterPro" id="IPR019819">
    <property type="entry name" value="Carboxylesterase_B_CS"/>
</dbReference>
<name>A0A8K0GCZ8_IGNLU</name>
<keyword evidence="5" id="KW-0325">Glycoprotein</keyword>
<evidence type="ECO:0000256" key="4">
    <source>
        <dbReference type="ARBA" id="ARBA00023157"/>
    </source>
</evidence>
<protein>
    <recommendedName>
        <fullName evidence="6">Carboxylic ester hydrolase</fullName>
        <ecNumber evidence="6">3.1.1.-</ecNumber>
    </recommendedName>
</protein>
<keyword evidence="2" id="KW-0719">Serine esterase</keyword>
<dbReference type="EMBL" id="VTPC01007673">
    <property type="protein sequence ID" value="KAF2893773.1"/>
    <property type="molecule type" value="Genomic_DNA"/>
</dbReference>
<evidence type="ECO:0000256" key="5">
    <source>
        <dbReference type="ARBA" id="ARBA00023180"/>
    </source>
</evidence>
<dbReference type="Gene3D" id="3.40.50.1820">
    <property type="entry name" value="alpha/beta hydrolase"/>
    <property type="match status" value="1"/>
</dbReference>
<dbReference type="EC" id="3.1.1.-" evidence="6"/>
<keyword evidence="4" id="KW-1015">Disulfide bond</keyword>
<keyword evidence="3 6" id="KW-0378">Hydrolase</keyword>
<evidence type="ECO:0000259" key="7">
    <source>
        <dbReference type="Pfam" id="PF00135"/>
    </source>
</evidence>
<dbReference type="AlphaFoldDB" id="A0A8K0GCZ8"/>
<dbReference type="PANTHER" id="PTHR43142:SF1">
    <property type="entry name" value="CARBOXYLIC ESTER HYDROLASE"/>
    <property type="match status" value="1"/>
</dbReference>
<dbReference type="PROSITE" id="PS00941">
    <property type="entry name" value="CARBOXYLESTERASE_B_2"/>
    <property type="match status" value="1"/>
</dbReference>
<proteinExistence type="inferred from homology"/>
<evidence type="ECO:0000313" key="9">
    <source>
        <dbReference type="Proteomes" id="UP000801492"/>
    </source>
</evidence>
<evidence type="ECO:0000313" key="8">
    <source>
        <dbReference type="EMBL" id="KAF2893773.1"/>
    </source>
</evidence>
<accession>A0A8K0GCZ8</accession>
<feature type="signal peptide" evidence="6">
    <location>
        <begin position="1"/>
        <end position="24"/>
    </location>
</feature>
<comment type="similarity">
    <text evidence="1 6">Belongs to the type-B carboxylesterase/lipase family.</text>
</comment>
<evidence type="ECO:0000256" key="2">
    <source>
        <dbReference type="ARBA" id="ARBA00022487"/>
    </source>
</evidence>
<feature type="chain" id="PRO_5035490044" description="Carboxylic ester hydrolase" evidence="6">
    <location>
        <begin position="25"/>
        <end position="596"/>
    </location>
</feature>
<dbReference type="FunFam" id="3.40.50.1820:FF:000155">
    <property type="entry name" value="Carboxylic ester hydrolase"/>
    <property type="match status" value="1"/>
</dbReference>
<organism evidence="8 9">
    <name type="scientific">Ignelater luminosus</name>
    <name type="common">Cucubano</name>
    <name type="synonym">Pyrophorus luminosus</name>
    <dbReference type="NCBI Taxonomy" id="2038154"/>
    <lineage>
        <taxon>Eukaryota</taxon>
        <taxon>Metazoa</taxon>
        <taxon>Ecdysozoa</taxon>
        <taxon>Arthropoda</taxon>
        <taxon>Hexapoda</taxon>
        <taxon>Insecta</taxon>
        <taxon>Pterygota</taxon>
        <taxon>Neoptera</taxon>
        <taxon>Endopterygota</taxon>
        <taxon>Coleoptera</taxon>
        <taxon>Polyphaga</taxon>
        <taxon>Elateriformia</taxon>
        <taxon>Elateroidea</taxon>
        <taxon>Elateridae</taxon>
        <taxon>Agrypninae</taxon>
        <taxon>Pyrophorini</taxon>
        <taxon>Ignelater</taxon>
    </lineage>
</organism>
<reference evidence="8" key="1">
    <citation type="submission" date="2019-08" db="EMBL/GenBank/DDBJ databases">
        <title>The genome of the North American firefly Photinus pyralis.</title>
        <authorList>
            <consortium name="Photinus pyralis genome working group"/>
            <person name="Fallon T.R."/>
            <person name="Sander Lower S.E."/>
            <person name="Weng J.-K."/>
        </authorList>
    </citation>
    <scope>NUCLEOTIDE SEQUENCE</scope>
    <source>
        <strain evidence="8">TRF0915ILg1</strain>
        <tissue evidence="8">Whole body</tissue>
    </source>
</reference>
<dbReference type="Proteomes" id="UP000801492">
    <property type="component" value="Unassembled WGS sequence"/>
</dbReference>
<feature type="domain" description="Carboxylesterase type B" evidence="7">
    <location>
        <begin position="31"/>
        <end position="540"/>
    </location>
</feature>
<dbReference type="PROSITE" id="PS00122">
    <property type="entry name" value="CARBOXYLESTERASE_B_1"/>
    <property type="match status" value="1"/>
</dbReference>
<comment type="caution">
    <text evidence="8">The sequence shown here is derived from an EMBL/GenBank/DDBJ whole genome shotgun (WGS) entry which is preliminary data.</text>
</comment>
<dbReference type="InterPro" id="IPR019826">
    <property type="entry name" value="Carboxylesterase_B_AS"/>
</dbReference>
<dbReference type="OrthoDB" id="19653at2759"/>
<evidence type="ECO:0000256" key="3">
    <source>
        <dbReference type="ARBA" id="ARBA00022801"/>
    </source>
</evidence>
<dbReference type="InterPro" id="IPR029058">
    <property type="entry name" value="AB_hydrolase_fold"/>
</dbReference>
<keyword evidence="9" id="KW-1185">Reference proteome</keyword>
<dbReference type="SUPFAM" id="SSF53474">
    <property type="entry name" value="alpha/beta-Hydrolases"/>
    <property type="match status" value="1"/>
</dbReference>
<evidence type="ECO:0000256" key="6">
    <source>
        <dbReference type="RuleBase" id="RU361235"/>
    </source>
</evidence>